<evidence type="ECO:0000313" key="2">
    <source>
        <dbReference type="EMBL" id="GAA4815848.1"/>
    </source>
</evidence>
<organism evidence="2 3">
    <name type="scientific">Streptomyces ziwulingensis</name>
    <dbReference type="NCBI Taxonomy" id="1045501"/>
    <lineage>
        <taxon>Bacteria</taxon>
        <taxon>Bacillati</taxon>
        <taxon>Actinomycetota</taxon>
        <taxon>Actinomycetes</taxon>
        <taxon>Kitasatosporales</taxon>
        <taxon>Streptomycetaceae</taxon>
        <taxon>Streptomyces</taxon>
    </lineage>
</organism>
<proteinExistence type="predicted"/>
<dbReference type="SUPFAM" id="SSF52777">
    <property type="entry name" value="CoA-dependent acyltransferases"/>
    <property type="match status" value="2"/>
</dbReference>
<sequence>MRLTRPRSGTGADGHAATGVAIDADAGLPATLRMGTVDVAYRLAAGGRPLPVPFVFAFDGPAPALDAVHARVAERVHAIPALRYRPARDSPVFRRIDHVAVERHVHEVHLPGPIDGTGLGRLLLSRPLETGDGPLWEVLLVHGAAGGHALCYRTDHTAQDGVGAAHAARALLDDDPGNGPPAQGGARPALAGLAGVLGDVATGFGPARAKPGFDGPVGGLAAVRHAHTTLARLRALGRAHGGSVNDVYLAALSHAVRTWHLKATGTVHPPLPVVVPMSVRAPGEEGYPGNRMVTARVLLPCDEESPRRALGRVAASTGRLRDGRRRDAFRLLLAATPRALGARIGLRLVNGRVVACPASSVNFGGPLVHRGVASRWSAVYSGLASGIRCMVTMTCQGDAACLSVVHDENLTSADALPDLWLAALEELERG</sequence>
<comment type="caution">
    <text evidence="2">The sequence shown here is derived from an EMBL/GenBank/DDBJ whole genome shotgun (WGS) entry which is preliminary data.</text>
</comment>
<dbReference type="Proteomes" id="UP001501265">
    <property type="component" value="Unassembled WGS sequence"/>
</dbReference>
<dbReference type="InterPro" id="IPR004255">
    <property type="entry name" value="O-acyltransferase_WSD1_N"/>
</dbReference>
<dbReference type="Gene3D" id="3.30.559.10">
    <property type="entry name" value="Chloramphenicol acetyltransferase-like domain"/>
    <property type="match status" value="1"/>
</dbReference>
<feature type="domain" description="O-acyltransferase WSD1-like N-terminal" evidence="1">
    <location>
        <begin position="62"/>
        <end position="182"/>
    </location>
</feature>
<keyword evidence="3" id="KW-1185">Reference proteome</keyword>
<reference evidence="3" key="1">
    <citation type="journal article" date="2019" name="Int. J. Syst. Evol. Microbiol.">
        <title>The Global Catalogue of Microorganisms (GCM) 10K type strain sequencing project: providing services to taxonomists for standard genome sequencing and annotation.</title>
        <authorList>
            <consortium name="The Broad Institute Genomics Platform"/>
            <consortium name="The Broad Institute Genome Sequencing Center for Infectious Disease"/>
            <person name="Wu L."/>
            <person name="Ma J."/>
        </authorList>
    </citation>
    <scope>NUCLEOTIDE SEQUENCE [LARGE SCALE GENOMIC DNA]</scope>
    <source>
        <strain evidence="3">JCM 18081</strain>
    </source>
</reference>
<accession>A0ABP9CW19</accession>
<dbReference type="EMBL" id="BAABIG010000061">
    <property type="protein sequence ID" value="GAA4815848.1"/>
    <property type="molecule type" value="Genomic_DNA"/>
</dbReference>
<name>A0ABP9CW19_9ACTN</name>
<evidence type="ECO:0000259" key="1">
    <source>
        <dbReference type="Pfam" id="PF03007"/>
    </source>
</evidence>
<protein>
    <submittedName>
        <fullName evidence="2">Wax ester/triacylglycerol synthase family O-acyltransferase</fullName>
    </submittedName>
</protein>
<evidence type="ECO:0000313" key="3">
    <source>
        <dbReference type="Proteomes" id="UP001501265"/>
    </source>
</evidence>
<dbReference type="InterPro" id="IPR023213">
    <property type="entry name" value="CAT-like_dom_sf"/>
</dbReference>
<gene>
    <name evidence="2" type="ORF">GCM10023220_54980</name>
</gene>
<dbReference type="Pfam" id="PF03007">
    <property type="entry name" value="WS_DGAT_cat"/>
    <property type="match status" value="1"/>
</dbReference>
<dbReference type="RefSeq" id="WP_345623044.1">
    <property type="nucleotide sequence ID" value="NZ_BAABIG010000061.1"/>
</dbReference>